<accession>A0A395I7G9</accession>
<dbReference type="PANTHER" id="PTHR37012">
    <property type="entry name" value="B-ZIP TRANSCRIPTION FACTOR (EUROFUNG)-RELATED"/>
    <property type="match status" value="1"/>
</dbReference>
<evidence type="ECO:0000313" key="1">
    <source>
        <dbReference type="EMBL" id="RAL15856.1"/>
    </source>
</evidence>
<dbReference type="VEuPathDB" id="FungiDB:BO97DRAFT_440472"/>
<proteinExistence type="predicted"/>
<name>A0A395I7G9_ASPHC</name>
<organism evidence="1 2">
    <name type="scientific">Aspergillus homomorphus (strain CBS 101889)</name>
    <dbReference type="NCBI Taxonomy" id="1450537"/>
    <lineage>
        <taxon>Eukaryota</taxon>
        <taxon>Fungi</taxon>
        <taxon>Dikarya</taxon>
        <taxon>Ascomycota</taxon>
        <taxon>Pezizomycotina</taxon>
        <taxon>Eurotiomycetes</taxon>
        <taxon>Eurotiomycetidae</taxon>
        <taxon>Eurotiales</taxon>
        <taxon>Aspergillaceae</taxon>
        <taxon>Aspergillus</taxon>
        <taxon>Aspergillus subgen. Circumdati</taxon>
    </lineage>
</organism>
<dbReference type="InterPro" id="IPR021833">
    <property type="entry name" value="DUF3425"/>
</dbReference>
<protein>
    <submittedName>
        <fullName evidence="1">Uncharacterized protein</fullName>
    </submittedName>
</protein>
<dbReference type="Pfam" id="PF11905">
    <property type="entry name" value="DUF3425"/>
    <property type="match status" value="1"/>
</dbReference>
<dbReference type="Proteomes" id="UP000248961">
    <property type="component" value="Unassembled WGS sequence"/>
</dbReference>
<sequence length="141" mass="16431">MAGVPRPHHLRVRHELSASDYGQIQHAHPFGIDLLLWPQLRAYLAGNWHKYDYGEWTGYLGCCVKARWPWGEGILGRDQLDELQIRPDFFDIFNNGCGWGLTSEFIVRYPELLEIMVVEEVRFPEHGRTPMFFSGTMACHR</sequence>
<gene>
    <name evidence="1" type="ORF">BO97DRAFT_440472</name>
</gene>
<reference evidence="1 2" key="1">
    <citation type="submission" date="2018-02" db="EMBL/GenBank/DDBJ databases">
        <title>The genomes of Aspergillus section Nigri reveals drivers in fungal speciation.</title>
        <authorList>
            <consortium name="DOE Joint Genome Institute"/>
            <person name="Vesth T.C."/>
            <person name="Nybo J."/>
            <person name="Theobald S."/>
            <person name="Brandl J."/>
            <person name="Frisvad J.C."/>
            <person name="Nielsen K.F."/>
            <person name="Lyhne E.K."/>
            <person name="Kogle M.E."/>
            <person name="Kuo A."/>
            <person name="Riley R."/>
            <person name="Clum A."/>
            <person name="Nolan M."/>
            <person name="Lipzen A."/>
            <person name="Salamov A."/>
            <person name="Henrissat B."/>
            <person name="Wiebenga A."/>
            <person name="De vries R.P."/>
            <person name="Grigoriev I.V."/>
            <person name="Mortensen U.H."/>
            <person name="Andersen M.R."/>
            <person name="Baker S.E."/>
        </authorList>
    </citation>
    <scope>NUCLEOTIDE SEQUENCE [LARGE SCALE GENOMIC DNA]</scope>
    <source>
        <strain evidence="1 2">CBS 101889</strain>
    </source>
</reference>
<dbReference type="EMBL" id="KZ824270">
    <property type="protein sequence ID" value="RAL15856.1"/>
    <property type="molecule type" value="Genomic_DNA"/>
</dbReference>
<evidence type="ECO:0000313" key="2">
    <source>
        <dbReference type="Proteomes" id="UP000248961"/>
    </source>
</evidence>
<dbReference type="GeneID" id="37202365"/>
<keyword evidence="2" id="KW-1185">Reference proteome</keyword>
<dbReference type="OrthoDB" id="4161589at2759"/>
<dbReference type="RefSeq" id="XP_025555010.1">
    <property type="nucleotide sequence ID" value="XM_025698076.1"/>
</dbReference>
<dbReference type="AlphaFoldDB" id="A0A395I7G9"/>
<dbReference type="PANTHER" id="PTHR37012:SF6">
    <property type="entry name" value="BZIP TRANSCRIPTION FACTOR"/>
    <property type="match status" value="1"/>
</dbReference>